<protein>
    <submittedName>
        <fullName evidence="2">Uncharacterized protein</fullName>
    </submittedName>
</protein>
<reference evidence="2 3" key="1">
    <citation type="submission" date="2017-01" db="EMBL/GenBank/DDBJ databases">
        <title>The recent genome duplication of the halophilic yeast Hortaea werneckii: insights from long-read sequencing.</title>
        <authorList>
            <person name="Sinha S."/>
            <person name="Flibotte S."/>
            <person name="Neira M."/>
            <person name="Lenassi M."/>
            <person name="Gostincar C."/>
            <person name="Stajich J.E."/>
            <person name="Nislow C.E."/>
        </authorList>
    </citation>
    <scope>NUCLEOTIDE SEQUENCE [LARGE SCALE GENOMIC DNA]</scope>
    <source>
        <strain evidence="2 3">EXF-2000</strain>
    </source>
</reference>
<dbReference type="OrthoDB" id="3646703at2759"/>
<dbReference type="InParanoid" id="A0A1Z5T0I6"/>
<evidence type="ECO:0000313" key="3">
    <source>
        <dbReference type="Proteomes" id="UP000194280"/>
    </source>
</evidence>
<sequence>MSGGQKAAEDTKGVFKGLGEASEDLRKNVNSYADNMLNSSSHGTTKTHQSTGIHPDAKKTGEETKKGLEGAGKKLEEKMGKR</sequence>
<feature type="compositionally biased region" description="Basic and acidic residues" evidence="1">
    <location>
        <begin position="55"/>
        <end position="82"/>
    </location>
</feature>
<dbReference type="Proteomes" id="UP000194280">
    <property type="component" value="Unassembled WGS sequence"/>
</dbReference>
<comment type="caution">
    <text evidence="2">The sequence shown here is derived from an EMBL/GenBank/DDBJ whole genome shotgun (WGS) entry which is preliminary data.</text>
</comment>
<name>A0A1Z5T0I6_HORWE</name>
<evidence type="ECO:0000313" key="2">
    <source>
        <dbReference type="EMBL" id="OTA28112.1"/>
    </source>
</evidence>
<dbReference type="VEuPathDB" id="FungiDB:BTJ68_09920"/>
<feature type="region of interest" description="Disordered" evidence="1">
    <location>
        <begin position="33"/>
        <end position="82"/>
    </location>
</feature>
<evidence type="ECO:0000256" key="1">
    <source>
        <dbReference type="SAM" id="MobiDB-lite"/>
    </source>
</evidence>
<keyword evidence="3" id="KW-1185">Reference proteome</keyword>
<proteinExistence type="predicted"/>
<organism evidence="2 3">
    <name type="scientific">Hortaea werneckii EXF-2000</name>
    <dbReference type="NCBI Taxonomy" id="1157616"/>
    <lineage>
        <taxon>Eukaryota</taxon>
        <taxon>Fungi</taxon>
        <taxon>Dikarya</taxon>
        <taxon>Ascomycota</taxon>
        <taxon>Pezizomycotina</taxon>
        <taxon>Dothideomycetes</taxon>
        <taxon>Dothideomycetidae</taxon>
        <taxon>Mycosphaerellales</taxon>
        <taxon>Teratosphaeriaceae</taxon>
        <taxon>Hortaea</taxon>
    </lineage>
</organism>
<gene>
    <name evidence="2" type="ORF">BTJ68_09920</name>
</gene>
<feature type="compositionally biased region" description="Polar residues" evidence="1">
    <location>
        <begin position="33"/>
        <end position="52"/>
    </location>
</feature>
<dbReference type="AlphaFoldDB" id="A0A1Z5T0I6"/>
<accession>A0A1Z5T0I6</accession>
<dbReference type="EMBL" id="MUNK01000165">
    <property type="protein sequence ID" value="OTA28112.1"/>
    <property type="molecule type" value="Genomic_DNA"/>
</dbReference>